<dbReference type="InterPro" id="IPR010559">
    <property type="entry name" value="Sig_transdc_His_kin_internal"/>
</dbReference>
<dbReference type="PANTHER" id="PTHR34220:SF7">
    <property type="entry name" value="SENSOR HISTIDINE KINASE YPDA"/>
    <property type="match status" value="1"/>
</dbReference>
<dbReference type="SUPFAM" id="SSF158472">
    <property type="entry name" value="HAMP domain-like"/>
    <property type="match status" value="1"/>
</dbReference>
<proteinExistence type="predicted"/>
<keyword evidence="5" id="KW-1133">Transmembrane helix</keyword>
<dbReference type="SUPFAM" id="SSF55874">
    <property type="entry name" value="ATPase domain of HSP90 chaperone/DNA topoisomerase II/histidine kinase"/>
    <property type="match status" value="1"/>
</dbReference>
<reference evidence="7 8" key="1">
    <citation type="submission" date="2021-06" db="EMBL/GenBank/DDBJ databases">
        <title>Description of novel taxa of the family Lachnospiraceae.</title>
        <authorList>
            <person name="Chaplin A.V."/>
            <person name="Sokolova S.R."/>
            <person name="Pikina A.P."/>
            <person name="Korzhanova M."/>
            <person name="Belova V."/>
            <person name="Korostin D."/>
            <person name="Efimov B.A."/>
        </authorList>
    </citation>
    <scope>NUCLEOTIDE SEQUENCE [LARGE SCALE GENOMIC DNA]</scope>
    <source>
        <strain evidence="7 8">ASD4241</strain>
    </source>
</reference>
<evidence type="ECO:0000256" key="3">
    <source>
        <dbReference type="ARBA" id="ARBA00022679"/>
    </source>
</evidence>
<keyword evidence="8" id="KW-1185">Reference proteome</keyword>
<dbReference type="GO" id="GO:0016301">
    <property type="term" value="F:kinase activity"/>
    <property type="evidence" value="ECO:0007669"/>
    <property type="project" value="UniProtKB-KW"/>
</dbReference>
<dbReference type="CDD" id="cd06225">
    <property type="entry name" value="HAMP"/>
    <property type="match status" value="1"/>
</dbReference>
<protein>
    <submittedName>
        <fullName evidence="7">Sensor histidine kinase</fullName>
    </submittedName>
</protein>
<dbReference type="RefSeq" id="WP_158355598.1">
    <property type="nucleotide sequence ID" value="NZ_JAHQCX010000029.1"/>
</dbReference>
<dbReference type="InterPro" id="IPR003594">
    <property type="entry name" value="HATPase_dom"/>
</dbReference>
<dbReference type="EMBL" id="JAHQCX010000029">
    <property type="protein sequence ID" value="MBU9729088.1"/>
    <property type="molecule type" value="Genomic_DNA"/>
</dbReference>
<evidence type="ECO:0000313" key="7">
    <source>
        <dbReference type="EMBL" id="MBU9729088.1"/>
    </source>
</evidence>
<dbReference type="Gene3D" id="3.30.565.10">
    <property type="entry name" value="Histidine kinase-like ATPase, C-terminal domain"/>
    <property type="match status" value="1"/>
</dbReference>
<evidence type="ECO:0000256" key="4">
    <source>
        <dbReference type="ARBA" id="ARBA00022777"/>
    </source>
</evidence>
<comment type="subcellular location">
    <subcellularLocation>
        <location evidence="1">Membrane</location>
    </subcellularLocation>
</comment>
<keyword evidence="4 7" id="KW-0418">Kinase</keyword>
<evidence type="ECO:0000256" key="5">
    <source>
        <dbReference type="SAM" id="Phobius"/>
    </source>
</evidence>
<dbReference type="Pfam" id="PF06580">
    <property type="entry name" value="His_kinase"/>
    <property type="match status" value="1"/>
</dbReference>
<name>A0ABS6KF18_9FIRM</name>
<keyword evidence="3" id="KW-0808">Transferase</keyword>
<keyword evidence="2" id="KW-0597">Phosphoprotein</keyword>
<dbReference type="Pfam" id="PF02518">
    <property type="entry name" value="HATPase_c"/>
    <property type="match status" value="1"/>
</dbReference>
<feature type="domain" description="HAMP" evidence="6">
    <location>
        <begin position="328"/>
        <end position="380"/>
    </location>
</feature>
<evidence type="ECO:0000256" key="1">
    <source>
        <dbReference type="ARBA" id="ARBA00004370"/>
    </source>
</evidence>
<evidence type="ECO:0000313" key="8">
    <source>
        <dbReference type="Proteomes" id="UP001314681"/>
    </source>
</evidence>
<organism evidence="7 8">
    <name type="scientific">Diplocloster modestus</name>
    <dbReference type="NCBI Taxonomy" id="2850322"/>
    <lineage>
        <taxon>Bacteria</taxon>
        <taxon>Bacillati</taxon>
        <taxon>Bacillota</taxon>
        <taxon>Clostridia</taxon>
        <taxon>Lachnospirales</taxon>
        <taxon>Lachnospiraceae</taxon>
        <taxon>Diplocloster</taxon>
    </lineage>
</organism>
<feature type="transmembrane region" description="Helical" evidence="5">
    <location>
        <begin position="307"/>
        <end position="331"/>
    </location>
</feature>
<dbReference type="Proteomes" id="UP001314681">
    <property type="component" value="Unassembled WGS sequence"/>
</dbReference>
<dbReference type="Gene3D" id="6.10.340.10">
    <property type="match status" value="1"/>
</dbReference>
<dbReference type="InterPro" id="IPR050640">
    <property type="entry name" value="Bact_2-comp_sensor_kinase"/>
</dbReference>
<dbReference type="InterPro" id="IPR036890">
    <property type="entry name" value="HATPase_C_sf"/>
</dbReference>
<comment type="caution">
    <text evidence="7">The sequence shown here is derived from an EMBL/GenBank/DDBJ whole genome shotgun (WGS) entry which is preliminary data.</text>
</comment>
<accession>A0ABS6KF18</accession>
<dbReference type="InterPro" id="IPR003660">
    <property type="entry name" value="HAMP_dom"/>
</dbReference>
<keyword evidence="5" id="KW-0812">Transmembrane</keyword>
<dbReference type="Pfam" id="PF00672">
    <property type="entry name" value="HAMP"/>
    <property type="match status" value="1"/>
</dbReference>
<keyword evidence="5" id="KW-0472">Membrane</keyword>
<evidence type="ECO:0000256" key="2">
    <source>
        <dbReference type="ARBA" id="ARBA00022553"/>
    </source>
</evidence>
<evidence type="ECO:0000259" key="6">
    <source>
        <dbReference type="PROSITE" id="PS50885"/>
    </source>
</evidence>
<gene>
    <name evidence="7" type="ORF">KTH90_24150</name>
</gene>
<dbReference type="PANTHER" id="PTHR34220">
    <property type="entry name" value="SENSOR HISTIDINE KINASE YPDA"/>
    <property type="match status" value="1"/>
</dbReference>
<dbReference type="PROSITE" id="PS50885">
    <property type="entry name" value="HAMP"/>
    <property type="match status" value="1"/>
</dbReference>
<dbReference type="SMART" id="SM00304">
    <property type="entry name" value="HAMP"/>
    <property type="match status" value="1"/>
</dbReference>
<feature type="transmembrane region" description="Helical" evidence="5">
    <location>
        <begin position="12"/>
        <end position="32"/>
    </location>
</feature>
<sequence length="599" mass="68682">MSFQNMSLKVKIFILIFMSIFIPSTLLSMMTYKSAQKAVVSQMKESVQMDIGNAIKDLDTSLGAVLSLSQSMLSKENILQVMEKEKPFTEAEKAVYYPSIYQTINNYISMIKAPKIMSSIDSYYLYLPHQNTIITSSSTYYEDIQEENVSFLCKGMEEKYQGCWYATNEVNYYSLKGKGKENKLITYNLPVMGSTGEVIGICAINIKPNVFHTLNTSNISSFAGDIGIAGLNGEFVYGSGDEIDEEAYRQMMEHIDSVGRTKGEFEQNIQKEKYYVLYDTSEFANWRYLITIRSARVLEGMEQTKRFLVITIVISVFLIILVSGLLSRMIYGPIQKLVKAMQEIERHNLKYRIDDNRQDEYKNVYTGYNQMVEELSRLIEDLSRERLLNKEIQIKLLQEQINPHFLYNTLDSIYSIARLRNVPDIADMVYALSKFFRVSLSEGKDIVTLRDALDIVESYLTVQNIRFRGKFQYQVFASEELYPCRVPKLVLQPFVENAIYHGLEKKREAGELFIRAETSDEILYLTIEDNGAGMSNEKMELLQASLKDSKGAKGQNFAILNINTQIKLRYGEGYGVHIEGEQGTGTKVIICLPIRYQDE</sequence>